<dbReference type="Gene3D" id="3.40.50.2000">
    <property type="entry name" value="Glycogen Phosphorylase B"/>
    <property type="match status" value="1"/>
</dbReference>
<protein>
    <recommendedName>
        <fullName evidence="3">Hydroxymethylcytosylglucuronate/cytosylglucurona te synthase</fullName>
    </recommendedName>
</protein>
<dbReference type="RefSeq" id="WP_203855198.1">
    <property type="nucleotide sequence ID" value="NZ_BAAAZQ010000003.1"/>
</dbReference>
<organism evidence="1 2">
    <name type="scientific">Plantactinospora mayteni</name>
    <dbReference type="NCBI Taxonomy" id="566021"/>
    <lineage>
        <taxon>Bacteria</taxon>
        <taxon>Bacillati</taxon>
        <taxon>Actinomycetota</taxon>
        <taxon>Actinomycetes</taxon>
        <taxon>Micromonosporales</taxon>
        <taxon>Micromonosporaceae</taxon>
        <taxon>Plantactinospora</taxon>
    </lineage>
</organism>
<dbReference type="Proteomes" id="UP000621500">
    <property type="component" value="Unassembled WGS sequence"/>
</dbReference>
<name>A0ABQ4EH15_9ACTN</name>
<keyword evidence="2" id="KW-1185">Reference proteome</keyword>
<proteinExistence type="predicted"/>
<reference evidence="1 2" key="1">
    <citation type="submission" date="2021-01" db="EMBL/GenBank/DDBJ databases">
        <title>Whole genome shotgun sequence of Plantactinospora mayteni NBRC 109088.</title>
        <authorList>
            <person name="Komaki H."/>
            <person name="Tamura T."/>
        </authorList>
    </citation>
    <scope>NUCLEOTIDE SEQUENCE [LARGE SCALE GENOMIC DNA]</scope>
    <source>
        <strain evidence="1 2">NBRC 109088</strain>
    </source>
</reference>
<dbReference type="SUPFAM" id="SSF53756">
    <property type="entry name" value="UDP-Glycosyltransferase/glycogen phosphorylase"/>
    <property type="match status" value="1"/>
</dbReference>
<sequence length="372" mass="39255">MTGQQPVLLASACDFGWGSVGKLRLVLDELPGVPVALYPADGRPNPAAELLADRYRFVSAPPDRASVALVVNDPVAADEITRMGVPVVYLDSLPYLWATPEEVPRQVAVYCAQHGPYGALPAGSPLAGRSDIEWIEPIVPRARGRRGGDGIVVSVGGLHSHLVGSAADAYLRLVLLPIAELLADGGRPVAAVCGNLPDWACRDLAARLPGPVRIGAQTPADFEATLRGADLLITSSGSTTILQAAALELPMILLPPQNLSQILNAEIYAAAAREVLWWPASVLDPAEVARLRPAGEDTVLRYIYGAISDAADRPEVRAAVRAALATGVAGRPAVDAVPERVLEPARMGGARQVGRRIRQAMFAPLPRPERPA</sequence>
<evidence type="ECO:0000313" key="2">
    <source>
        <dbReference type="Proteomes" id="UP000621500"/>
    </source>
</evidence>
<evidence type="ECO:0000313" key="1">
    <source>
        <dbReference type="EMBL" id="GIG93512.1"/>
    </source>
</evidence>
<dbReference type="EMBL" id="BONX01000001">
    <property type="protein sequence ID" value="GIG93512.1"/>
    <property type="molecule type" value="Genomic_DNA"/>
</dbReference>
<evidence type="ECO:0008006" key="3">
    <source>
        <dbReference type="Google" id="ProtNLM"/>
    </source>
</evidence>
<gene>
    <name evidence="1" type="ORF">Pma05_00850</name>
</gene>
<accession>A0ABQ4EH15</accession>
<comment type="caution">
    <text evidence="1">The sequence shown here is derived from an EMBL/GenBank/DDBJ whole genome shotgun (WGS) entry which is preliminary data.</text>
</comment>